<protein>
    <submittedName>
        <fullName evidence="10">Glycosyltransferase family 39 protein</fullName>
    </submittedName>
</protein>
<feature type="transmembrane region" description="Helical" evidence="8">
    <location>
        <begin position="168"/>
        <end position="191"/>
    </location>
</feature>
<feature type="transmembrane region" description="Helical" evidence="8">
    <location>
        <begin position="70"/>
        <end position="100"/>
    </location>
</feature>
<evidence type="ECO:0000313" key="10">
    <source>
        <dbReference type="EMBL" id="MBD3869508.1"/>
    </source>
</evidence>
<evidence type="ECO:0000256" key="1">
    <source>
        <dbReference type="ARBA" id="ARBA00004651"/>
    </source>
</evidence>
<keyword evidence="4" id="KW-0808">Transferase</keyword>
<keyword evidence="6 8" id="KW-1133">Transmembrane helix</keyword>
<organism evidence="10 11">
    <name type="scientific">Candidatus Polarisedimenticola svalbardensis</name>
    <dbReference type="NCBI Taxonomy" id="2886004"/>
    <lineage>
        <taxon>Bacteria</taxon>
        <taxon>Pseudomonadati</taxon>
        <taxon>Acidobacteriota</taxon>
        <taxon>Candidatus Polarisedimenticolia</taxon>
        <taxon>Candidatus Polarisedimenticolales</taxon>
        <taxon>Candidatus Polarisedimenticolaceae</taxon>
        <taxon>Candidatus Polarisedimenticola</taxon>
    </lineage>
</organism>
<comment type="caution">
    <text evidence="10">The sequence shown here is derived from an EMBL/GenBank/DDBJ whole genome shotgun (WGS) entry which is preliminary data.</text>
</comment>
<dbReference type="SUPFAM" id="SSF48452">
    <property type="entry name" value="TPR-like"/>
    <property type="match status" value="1"/>
</dbReference>
<feature type="transmembrane region" description="Helical" evidence="8">
    <location>
        <begin position="440"/>
        <end position="464"/>
    </location>
</feature>
<evidence type="ECO:0000256" key="2">
    <source>
        <dbReference type="ARBA" id="ARBA00022475"/>
    </source>
</evidence>
<evidence type="ECO:0000313" key="11">
    <source>
        <dbReference type="Proteomes" id="UP000648239"/>
    </source>
</evidence>
<evidence type="ECO:0000256" key="3">
    <source>
        <dbReference type="ARBA" id="ARBA00022676"/>
    </source>
</evidence>
<evidence type="ECO:0000256" key="5">
    <source>
        <dbReference type="ARBA" id="ARBA00022692"/>
    </source>
</evidence>
<feature type="transmembrane region" description="Helical" evidence="8">
    <location>
        <begin position="353"/>
        <end position="376"/>
    </location>
</feature>
<dbReference type="Proteomes" id="UP000648239">
    <property type="component" value="Unassembled WGS sequence"/>
</dbReference>
<accession>A0A8J7CMK3</accession>
<dbReference type="InterPro" id="IPR011990">
    <property type="entry name" value="TPR-like_helical_dom_sf"/>
</dbReference>
<dbReference type="PANTHER" id="PTHR33908">
    <property type="entry name" value="MANNOSYLTRANSFERASE YKCB-RELATED"/>
    <property type="match status" value="1"/>
</dbReference>
<keyword evidence="5 8" id="KW-0812">Transmembrane</keyword>
<evidence type="ECO:0000256" key="6">
    <source>
        <dbReference type="ARBA" id="ARBA00022989"/>
    </source>
</evidence>
<keyword evidence="7 8" id="KW-0472">Membrane</keyword>
<evidence type="ECO:0000256" key="8">
    <source>
        <dbReference type="SAM" id="Phobius"/>
    </source>
</evidence>
<evidence type="ECO:0000256" key="4">
    <source>
        <dbReference type="ARBA" id="ARBA00022679"/>
    </source>
</evidence>
<dbReference type="EMBL" id="JACXWD010000102">
    <property type="protein sequence ID" value="MBD3869508.1"/>
    <property type="molecule type" value="Genomic_DNA"/>
</dbReference>
<reference evidence="10 11" key="1">
    <citation type="submission" date="2020-08" db="EMBL/GenBank/DDBJ databases">
        <title>Acidobacteriota in marine sediments use diverse sulfur dissimilation pathways.</title>
        <authorList>
            <person name="Wasmund K."/>
        </authorList>
    </citation>
    <scope>NUCLEOTIDE SEQUENCE [LARGE SCALE GENOMIC DNA]</scope>
    <source>
        <strain evidence="10">MAG AM4</strain>
    </source>
</reference>
<gene>
    <name evidence="10" type="ORF">IFK94_15415</name>
</gene>
<dbReference type="AlphaFoldDB" id="A0A8J7CMK3"/>
<feature type="transmembrane region" description="Helical" evidence="8">
    <location>
        <begin position="112"/>
        <end position="135"/>
    </location>
</feature>
<name>A0A8J7CMK3_9BACT</name>
<dbReference type="InterPro" id="IPR050297">
    <property type="entry name" value="LipidA_mod_glycosyltrf_83"/>
</dbReference>
<feature type="domain" description="Glycosyltransferase RgtA/B/C/D-like" evidence="9">
    <location>
        <begin position="64"/>
        <end position="221"/>
    </location>
</feature>
<comment type="subcellular location">
    <subcellularLocation>
        <location evidence="1">Cell membrane</location>
        <topology evidence="1">Multi-pass membrane protein</topology>
    </subcellularLocation>
</comment>
<proteinExistence type="predicted"/>
<dbReference type="InterPro" id="IPR038731">
    <property type="entry name" value="RgtA/B/C-like"/>
</dbReference>
<keyword evidence="3" id="KW-0328">Glycosyltransferase</keyword>
<evidence type="ECO:0000259" key="9">
    <source>
        <dbReference type="Pfam" id="PF13231"/>
    </source>
</evidence>
<dbReference type="PANTHER" id="PTHR33908:SF11">
    <property type="entry name" value="MEMBRANE PROTEIN"/>
    <property type="match status" value="1"/>
</dbReference>
<feature type="transmembrane region" description="Helical" evidence="8">
    <location>
        <begin position="388"/>
        <end position="405"/>
    </location>
</feature>
<keyword evidence="2" id="KW-1003">Cell membrane</keyword>
<dbReference type="Gene3D" id="1.25.40.10">
    <property type="entry name" value="Tetratricopeptide repeat domain"/>
    <property type="match status" value="1"/>
</dbReference>
<evidence type="ECO:0000256" key="7">
    <source>
        <dbReference type="ARBA" id="ARBA00023136"/>
    </source>
</evidence>
<dbReference type="GO" id="GO:0016763">
    <property type="term" value="F:pentosyltransferase activity"/>
    <property type="evidence" value="ECO:0007669"/>
    <property type="project" value="TreeGrafter"/>
</dbReference>
<sequence length="595" mass="65224">MSGSVTSERFGMSQAFRRALLLSLVLKAVLAILFADIPPHYDEIEFLDFGANIAFNGGSPVLWRAPGYQWFLAAGLLAGGGSTVLIRLVQVLLSVAGSFIAYRIGKRIWNEAAGLAAGIFLGFYPSQVALSHLLWSETLYVFLTLLAFERLLAADEDGSLPAGLTAGLMMAAAALTRSTAVLLMLTSFLWLLTAHRGLSRLKLAATFLGGGLLLILPWSLWAGNVAGRPVLIDTNAGFNLWSGSNRYIPDDLQGVWSVGHLQDNGLDPELTEFLPGDRWRAETPWRMQQDGVTDPHGPDGENWYRARALDAVRGDPVGFLARIPAKLAAFWAPDFFLPRHLVRDWYGRTPAGLALFLVLLTWAAAAIPLLAGPAALTFPGRSRFRSLALVWIGTYLATVVLAYGHTRMHQPLIPILVLAVAGVAFGDGRPSVWRRVSIRAAPVTLIILAAWIYILPVVGGVYMAPGPRHAITARMLGTARHLPLPGSRRLAWMLASVEASMGREERADRILSESRFAEDPWSLYLRARVSRSGAERERLLSESVQADPELFAAWYALGLTRIQAGDYKGARAALYRAGRIRPWDPRVEQAYSRMR</sequence>
<dbReference type="Pfam" id="PF13231">
    <property type="entry name" value="PMT_2"/>
    <property type="match status" value="1"/>
</dbReference>
<dbReference type="GO" id="GO:0009103">
    <property type="term" value="P:lipopolysaccharide biosynthetic process"/>
    <property type="evidence" value="ECO:0007669"/>
    <property type="project" value="UniProtKB-ARBA"/>
</dbReference>
<dbReference type="GO" id="GO:0005886">
    <property type="term" value="C:plasma membrane"/>
    <property type="evidence" value="ECO:0007669"/>
    <property type="project" value="UniProtKB-SubCell"/>
</dbReference>
<feature type="transmembrane region" description="Helical" evidence="8">
    <location>
        <begin position="411"/>
        <end position="428"/>
    </location>
</feature>